<protein>
    <submittedName>
        <fullName evidence="3">DNA processing protein</fullName>
    </submittedName>
</protein>
<feature type="domain" description="Smf/DprA SLOG" evidence="2">
    <location>
        <begin position="67"/>
        <end position="271"/>
    </location>
</feature>
<keyword evidence="4" id="KW-1185">Reference proteome</keyword>
<accession>A0ABY1NRW2</accession>
<evidence type="ECO:0000256" key="1">
    <source>
        <dbReference type="ARBA" id="ARBA00006525"/>
    </source>
</evidence>
<gene>
    <name evidence="3" type="ORF">SAMN06265339_1464</name>
</gene>
<name>A0ABY1NRW2_9BACT</name>
<evidence type="ECO:0000259" key="2">
    <source>
        <dbReference type="Pfam" id="PF02481"/>
    </source>
</evidence>
<organism evidence="3 4">
    <name type="scientific">Desulfurobacterium pacificum</name>
    <dbReference type="NCBI Taxonomy" id="240166"/>
    <lineage>
        <taxon>Bacteria</taxon>
        <taxon>Pseudomonadati</taxon>
        <taxon>Aquificota</taxon>
        <taxon>Aquificia</taxon>
        <taxon>Desulfurobacteriales</taxon>
        <taxon>Desulfurobacteriaceae</taxon>
        <taxon>Desulfurobacterium</taxon>
    </lineage>
</organism>
<dbReference type="InterPro" id="IPR057666">
    <property type="entry name" value="DrpA_SLOG"/>
</dbReference>
<comment type="caution">
    <text evidence="3">The sequence shown here is derived from an EMBL/GenBank/DDBJ whole genome shotgun (WGS) entry which is preliminary data.</text>
</comment>
<dbReference type="Pfam" id="PF02481">
    <property type="entry name" value="DNA_processg_A"/>
    <property type="match status" value="1"/>
</dbReference>
<evidence type="ECO:0000313" key="3">
    <source>
        <dbReference type="EMBL" id="SMP16003.1"/>
    </source>
</evidence>
<dbReference type="RefSeq" id="WP_283400910.1">
    <property type="nucleotide sequence ID" value="NZ_FXUB01000004.1"/>
</dbReference>
<dbReference type="PANTHER" id="PTHR43022">
    <property type="entry name" value="PROTEIN SMF"/>
    <property type="match status" value="1"/>
</dbReference>
<dbReference type="Gene3D" id="1.10.10.10">
    <property type="entry name" value="Winged helix-like DNA-binding domain superfamily/Winged helix DNA-binding domain"/>
    <property type="match status" value="1"/>
</dbReference>
<proteinExistence type="inferred from homology"/>
<dbReference type="EMBL" id="FXUB01000004">
    <property type="protein sequence ID" value="SMP16003.1"/>
    <property type="molecule type" value="Genomic_DNA"/>
</dbReference>
<dbReference type="PANTHER" id="PTHR43022:SF1">
    <property type="entry name" value="PROTEIN SMF"/>
    <property type="match status" value="1"/>
</dbReference>
<dbReference type="Gene3D" id="3.40.50.450">
    <property type="match status" value="1"/>
</dbReference>
<reference evidence="3 4" key="1">
    <citation type="submission" date="2017-05" db="EMBL/GenBank/DDBJ databases">
        <authorList>
            <person name="Varghese N."/>
            <person name="Submissions S."/>
        </authorList>
    </citation>
    <scope>NUCLEOTIDE SEQUENCE [LARGE SCALE GENOMIC DNA]</scope>
    <source>
        <strain evidence="3 4">DSM 15522</strain>
    </source>
</reference>
<sequence length="338" mass="36541">MNEETLTAVALSLKKGIGGATCLKLLKTYGSLTEAVKGEKLNVSNEIEEAEKLLKSCEEKEINAIPLSSLEYPSQLKEIAQPPIVLYVKGTLPSRPSVAVIGSRKCSSYGRRTAYKLGRFLAEAEIPVISGLALGIDAQSHKGVVDAKGTAVAVLGSGVDLIYPFSNRNLAEKILQEGGAIVSEFPPGTKPAKEHFPRRNRIISGLSEAVIVVEAKEKSGTNITVNYALEQGKTVFAVPGNIDSPYSAGTNKLIKDGAVPLISFETIFEELPYLKPKENQRKIPEKFTPIYNLLKNGGKTIDQIADSLNLEITQLSLLLIEMEINGLIKRDGSVYFAI</sequence>
<evidence type="ECO:0000313" key="4">
    <source>
        <dbReference type="Proteomes" id="UP001157911"/>
    </source>
</evidence>
<dbReference type="Proteomes" id="UP001157911">
    <property type="component" value="Unassembled WGS sequence"/>
</dbReference>
<dbReference type="InterPro" id="IPR036388">
    <property type="entry name" value="WH-like_DNA-bd_sf"/>
</dbReference>
<dbReference type="SUPFAM" id="SSF102405">
    <property type="entry name" value="MCP/YpsA-like"/>
    <property type="match status" value="1"/>
</dbReference>
<dbReference type="InterPro" id="IPR003488">
    <property type="entry name" value="DprA"/>
</dbReference>
<dbReference type="NCBIfam" id="TIGR00732">
    <property type="entry name" value="dprA"/>
    <property type="match status" value="1"/>
</dbReference>
<comment type="similarity">
    <text evidence="1">Belongs to the DprA/Smf family.</text>
</comment>